<dbReference type="SUPFAM" id="SSF69593">
    <property type="entry name" value="Glycerol-3-phosphate (1)-acyltransferase"/>
    <property type="match status" value="1"/>
</dbReference>
<accession>A0ABN6M900</accession>
<protein>
    <recommendedName>
        <fullName evidence="1">Phospholipid/glycerol acyltransferase domain-containing protein</fullName>
    </recommendedName>
</protein>
<evidence type="ECO:0000313" key="3">
    <source>
        <dbReference type="Proteomes" id="UP000830055"/>
    </source>
</evidence>
<reference evidence="2 3" key="1">
    <citation type="submission" date="2022-01" db="EMBL/GenBank/DDBJ databases">
        <title>Desulfofustis limnae sp. nov., a novel mesophilic sulfate-reducing bacterium isolated from marsh soil.</title>
        <authorList>
            <person name="Watanabe M."/>
            <person name="Takahashi A."/>
            <person name="Kojima H."/>
            <person name="Fukui M."/>
        </authorList>
    </citation>
    <scope>NUCLEOTIDE SEQUENCE [LARGE SCALE GENOMIC DNA]</scope>
    <source>
        <strain evidence="2 3">PPLL</strain>
    </source>
</reference>
<feature type="domain" description="Phospholipid/glycerol acyltransferase" evidence="1">
    <location>
        <begin position="7"/>
        <end position="50"/>
    </location>
</feature>
<evidence type="ECO:0000313" key="2">
    <source>
        <dbReference type="EMBL" id="BDD88440.1"/>
    </source>
</evidence>
<evidence type="ECO:0000259" key="1">
    <source>
        <dbReference type="Pfam" id="PF01553"/>
    </source>
</evidence>
<dbReference type="Pfam" id="PF01553">
    <property type="entry name" value="Acyltransferase"/>
    <property type="match status" value="1"/>
</dbReference>
<proteinExistence type="predicted"/>
<dbReference type="EMBL" id="AP025516">
    <property type="protein sequence ID" value="BDD88440.1"/>
    <property type="molecule type" value="Genomic_DNA"/>
</dbReference>
<organism evidence="2 3">
    <name type="scientific">Desulfofustis limnaeus</name>
    <dbReference type="NCBI Taxonomy" id="2740163"/>
    <lineage>
        <taxon>Bacteria</taxon>
        <taxon>Pseudomonadati</taxon>
        <taxon>Thermodesulfobacteriota</taxon>
        <taxon>Desulfobulbia</taxon>
        <taxon>Desulfobulbales</taxon>
        <taxon>Desulfocapsaceae</taxon>
        <taxon>Desulfofustis</taxon>
    </lineage>
</organism>
<dbReference type="InterPro" id="IPR002123">
    <property type="entry name" value="Plipid/glycerol_acylTrfase"/>
</dbReference>
<name>A0ABN6M900_9BACT</name>
<sequence length="63" mass="6640">MQQAIGTAQSGHPLVIFPEGTRSRSARMGPFKSGSLKLPIRSRALIVLVTIDGSHLLKGLTAA</sequence>
<dbReference type="Proteomes" id="UP000830055">
    <property type="component" value="Chromosome"/>
</dbReference>
<keyword evidence="3" id="KW-1185">Reference proteome</keyword>
<gene>
    <name evidence="2" type="ORF">DPPLL_28050</name>
</gene>